<organism evidence="1 2">
    <name type="scientific">Sphingobacterium zeae</name>
    <dbReference type="NCBI Taxonomy" id="1776859"/>
    <lineage>
        <taxon>Bacteria</taxon>
        <taxon>Pseudomonadati</taxon>
        <taxon>Bacteroidota</taxon>
        <taxon>Sphingobacteriia</taxon>
        <taxon>Sphingobacteriales</taxon>
        <taxon>Sphingobacteriaceae</taxon>
        <taxon>Sphingobacterium</taxon>
    </lineage>
</organism>
<dbReference type="PROSITE" id="PS51257">
    <property type="entry name" value="PROKAR_LIPOPROTEIN"/>
    <property type="match status" value="1"/>
</dbReference>
<comment type="caution">
    <text evidence="1">The sequence shown here is derived from an EMBL/GenBank/DDBJ whole genome shotgun (WGS) entry which is preliminary data.</text>
</comment>
<dbReference type="InterPro" id="IPR021326">
    <property type="entry name" value="DUF2931"/>
</dbReference>
<dbReference type="Proteomes" id="UP001244640">
    <property type="component" value="Unassembled WGS sequence"/>
</dbReference>
<gene>
    <name evidence="1" type="ORF">QE382_003114</name>
</gene>
<evidence type="ECO:0008006" key="3">
    <source>
        <dbReference type="Google" id="ProtNLM"/>
    </source>
</evidence>
<proteinExistence type="predicted"/>
<reference evidence="1 2" key="1">
    <citation type="submission" date="2023-07" db="EMBL/GenBank/DDBJ databases">
        <title>Functional and genomic diversity of the sorghum phyllosphere microbiome.</title>
        <authorList>
            <person name="Shade A."/>
        </authorList>
    </citation>
    <scope>NUCLEOTIDE SEQUENCE [LARGE SCALE GENOMIC DNA]</scope>
    <source>
        <strain evidence="1 2">SORGH_AS_0892</strain>
    </source>
</reference>
<sequence length="348" mass="40547">MRKRNDIDKIFLLLFMLMSIISSCQELKMSEKKYIWSGALVAPREYPVEIYDGALISEDYTYRFGPIYGIIQQGWSVQSKGMGSPDEPVALPDELQMTWYAIQEEKFYTGKWKLDKQQLTTIWEEGAVDVRTQKKDDFKTFIVGLAPEGRLALWADGQRQVLLAMFQAHDTTITQETAHEDFEHFFRKEYRDAAYKPQKLYGDELYATLEGQGWPKPQLYMEYNKKYAWKFAVEGIKIGPKDYFFYQCFNGERDMPLNTDSANTNLPKAIPEHVYVKWADGDKKYGVADVKFKYEILKKAFEEFEPTEKIDLLFEIDPSANVLNTYLRSSSKKIKIVGYEPALVRVDN</sequence>
<protein>
    <recommendedName>
        <fullName evidence="3">DUF2931 family protein</fullName>
    </recommendedName>
</protein>
<accession>A0ABU0U841</accession>
<dbReference type="EMBL" id="JAUTBA010000001">
    <property type="protein sequence ID" value="MDQ1151130.1"/>
    <property type="molecule type" value="Genomic_DNA"/>
</dbReference>
<dbReference type="Pfam" id="PF11153">
    <property type="entry name" value="DUF2931"/>
    <property type="match status" value="1"/>
</dbReference>
<evidence type="ECO:0000313" key="2">
    <source>
        <dbReference type="Proteomes" id="UP001244640"/>
    </source>
</evidence>
<name>A0ABU0U841_9SPHI</name>
<evidence type="ECO:0000313" key="1">
    <source>
        <dbReference type="EMBL" id="MDQ1151130.1"/>
    </source>
</evidence>
<keyword evidence="2" id="KW-1185">Reference proteome</keyword>